<dbReference type="EMBL" id="DXAN01000014">
    <property type="protein sequence ID" value="HJA08484.1"/>
    <property type="molecule type" value="Genomic_DNA"/>
</dbReference>
<reference evidence="2" key="1">
    <citation type="journal article" date="2021" name="PeerJ">
        <title>Extensive microbial diversity within the chicken gut microbiome revealed by metagenomics and culture.</title>
        <authorList>
            <person name="Gilroy R."/>
            <person name="Ravi A."/>
            <person name="Getino M."/>
            <person name="Pursley I."/>
            <person name="Horton D.L."/>
            <person name="Alikhan N.F."/>
            <person name="Baker D."/>
            <person name="Gharbi K."/>
            <person name="Hall N."/>
            <person name="Watson M."/>
            <person name="Adriaenssens E.M."/>
            <person name="Foster-Nyarko E."/>
            <person name="Jarju S."/>
            <person name="Secka A."/>
            <person name="Antonio M."/>
            <person name="Oren A."/>
            <person name="Chaudhuri R.R."/>
            <person name="La Ragione R."/>
            <person name="Hildebrand F."/>
            <person name="Pallen M.J."/>
        </authorList>
    </citation>
    <scope>NUCLEOTIDE SEQUENCE</scope>
    <source>
        <strain evidence="2">CHK186-16707</strain>
    </source>
</reference>
<dbReference type="AlphaFoldDB" id="A0A9D2HDF9"/>
<dbReference type="InterPro" id="IPR029056">
    <property type="entry name" value="Ribokinase-like"/>
</dbReference>
<keyword evidence="2" id="KW-0808">Transferase</keyword>
<evidence type="ECO:0000313" key="3">
    <source>
        <dbReference type="Proteomes" id="UP000824225"/>
    </source>
</evidence>
<dbReference type="GO" id="GO:0016301">
    <property type="term" value="F:kinase activity"/>
    <property type="evidence" value="ECO:0007669"/>
    <property type="project" value="UniProtKB-KW"/>
</dbReference>
<accession>A0A9D2HDF9</accession>
<name>A0A9D2HDF9_9BACT</name>
<organism evidence="2 3">
    <name type="scientific">Candidatus Mailhella merdigallinarum</name>
    <dbReference type="NCBI Taxonomy" id="2838658"/>
    <lineage>
        <taxon>Bacteria</taxon>
        <taxon>Pseudomonadati</taxon>
        <taxon>Thermodesulfobacteriota</taxon>
        <taxon>Desulfovibrionia</taxon>
        <taxon>Desulfovibrionales</taxon>
        <taxon>Desulfovibrionaceae</taxon>
        <taxon>Mailhella</taxon>
    </lineage>
</organism>
<comment type="caution">
    <text evidence="2">The sequence shown here is derived from an EMBL/GenBank/DDBJ whole genome shotgun (WGS) entry which is preliminary data.</text>
</comment>
<dbReference type="GO" id="GO:0016836">
    <property type="term" value="F:hydro-lyase activity"/>
    <property type="evidence" value="ECO:0007669"/>
    <property type="project" value="InterPro"/>
</dbReference>
<dbReference type="Proteomes" id="UP000824225">
    <property type="component" value="Unassembled WGS sequence"/>
</dbReference>
<sequence>MGGAPAASVGRAAPPFSPVTPILGERPGPGRSWLICGTVPDGEFPLLLDTWHLEGETLVNAGGRRLPVRRGTPALLASALAACAAVGAPAPEALLVGDEGDGKGSSLLYRRLADELLPSRHWDGLTFHYLFPDLDGHNRVLMALDSLPEERRPLLAADAGYMYVAKMSGYASSYDLFTPDAGELAFLADEKAPHPFYTRGFLLGGNNDVADLAARAAAAGNSARHLLIKGATDYVIRDGVVLATVDSPCVPALEPIGGTGDVVTGLVTALLAAGFDMGAACRAAARGARLVGAAARPGPASGVAELAPFIPDAVRSMLPSAEKARPKG</sequence>
<evidence type="ECO:0000259" key="1">
    <source>
        <dbReference type="Pfam" id="PF01256"/>
    </source>
</evidence>
<gene>
    <name evidence="2" type="ORF">H9962_04765</name>
</gene>
<dbReference type="Gene3D" id="3.40.1190.20">
    <property type="match status" value="1"/>
</dbReference>
<reference evidence="2" key="2">
    <citation type="submission" date="2021-04" db="EMBL/GenBank/DDBJ databases">
        <authorList>
            <person name="Gilroy R."/>
        </authorList>
    </citation>
    <scope>NUCLEOTIDE SEQUENCE</scope>
    <source>
        <strain evidence="2">CHK186-16707</strain>
    </source>
</reference>
<keyword evidence="2" id="KW-0418">Kinase</keyword>
<dbReference type="InterPro" id="IPR000631">
    <property type="entry name" value="CARKD"/>
</dbReference>
<feature type="domain" description="YjeF C-terminal" evidence="1">
    <location>
        <begin position="134"/>
        <end position="296"/>
    </location>
</feature>
<evidence type="ECO:0000313" key="2">
    <source>
        <dbReference type="EMBL" id="HJA08484.1"/>
    </source>
</evidence>
<proteinExistence type="predicted"/>
<dbReference type="SUPFAM" id="SSF53613">
    <property type="entry name" value="Ribokinase-like"/>
    <property type="match status" value="1"/>
</dbReference>
<dbReference type="Pfam" id="PF01256">
    <property type="entry name" value="Carb_kinase"/>
    <property type="match status" value="1"/>
</dbReference>
<protein>
    <submittedName>
        <fullName evidence="2">Sugar kinase</fullName>
    </submittedName>
</protein>